<feature type="domain" description="ATP-grasp" evidence="11">
    <location>
        <begin position="244"/>
        <end position="427"/>
    </location>
</feature>
<feature type="region of interest" description="Disordered" evidence="10">
    <location>
        <begin position="8"/>
        <end position="86"/>
    </location>
</feature>
<reference evidence="12 13" key="1">
    <citation type="submission" date="2024-07" db="EMBL/GenBank/DDBJ databases">
        <title>Chromosome-level genome assembly of the water stick insect Ranatra chinensis (Heteroptera: Nepidae).</title>
        <authorList>
            <person name="Liu X."/>
        </authorList>
    </citation>
    <scope>NUCLEOTIDE SEQUENCE [LARGE SCALE GENOMIC DNA]</scope>
    <source>
        <strain evidence="12">Cailab_2021Rc</strain>
        <tissue evidence="12">Muscle</tissue>
    </source>
</reference>
<keyword evidence="13" id="KW-1185">Reference proteome</keyword>
<dbReference type="Pfam" id="PF02750">
    <property type="entry name" value="Synapsin_C"/>
    <property type="match status" value="1"/>
</dbReference>
<dbReference type="Gene3D" id="3.40.50.20">
    <property type="match status" value="1"/>
</dbReference>
<dbReference type="PANTHER" id="PTHR10841:SF17">
    <property type="entry name" value="SYNAPSIN"/>
    <property type="match status" value="1"/>
</dbReference>
<evidence type="ECO:0000256" key="8">
    <source>
        <dbReference type="ARBA" id="ARBA00080999"/>
    </source>
</evidence>
<keyword evidence="3" id="KW-0770">Synapse</keyword>
<evidence type="ECO:0000256" key="7">
    <source>
        <dbReference type="ARBA" id="ARBA00069141"/>
    </source>
</evidence>
<protein>
    <recommendedName>
        <fullName evidence="7">Synapsin-2</fullName>
    </recommendedName>
    <alternativeName>
        <fullName evidence="8">Synapsin II</fullName>
    </alternativeName>
</protein>
<comment type="similarity">
    <text evidence="1">Belongs to the synapsin family.</text>
</comment>
<evidence type="ECO:0000313" key="12">
    <source>
        <dbReference type="EMBL" id="KAL1116564.1"/>
    </source>
</evidence>
<evidence type="ECO:0000256" key="3">
    <source>
        <dbReference type="ARBA" id="ARBA00023018"/>
    </source>
</evidence>
<dbReference type="InterPro" id="IPR001359">
    <property type="entry name" value="Synapsin"/>
</dbReference>
<dbReference type="SUPFAM" id="SSF52440">
    <property type="entry name" value="PreATP-grasp domain"/>
    <property type="match status" value="1"/>
</dbReference>
<dbReference type="EMBL" id="JBFDAA010000017">
    <property type="protein sequence ID" value="KAL1116564.1"/>
    <property type="molecule type" value="Genomic_DNA"/>
</dbReference>
<dbReference type="PROSITE" id="PS50975">
    <property type="entry name" value="ATP_GRASP"/>
    <property type="match status" value="1"/>
</dbReference>
<feature type="region of interest" description="Disordered" evidence="10">
    <location>
        <begin position="429"/>
        <end position="503"/>
    </location>
</feature>
<dbReference type="AlphaFoldDB" id="A0ABD0YL31"/>
<dbReference type="FunFam" id="3.30.470.20:FF:000151">
    <property type="entry name" value="Synapsin-2"/>
    <property type="match status" value="1"/>
</dbReference>
<comment type="subcellular location">
    <subcellularLocation>
        <location evidence="4">Synapse</location>
    </subcellularLocation>
</comment>
<dbReference type="InterPro" id="IPR011761">
    <property type="entry name" value="ATP-grasp"/>
</dbReference>
<dbReference type="Proteomes" id="UP001558652">
    <property type="component" value="Unassembled WGS sequence"/>
</dbReference>
<evidence type="ECO:0000256" key="10">
    <source>
        <dbReference type="SAM" id="MobiDB-lite"/>
    </source>
</evidence>
<dbReference type="FunFam" id="3.40.50.20:FF:000008">
    <property type="entry name" value="Synapsin III"/>
    <property type="match status" value="1"/>
</dbReference>
<dbReference type="InterPro" id="IPR016185">
    <property type="entry name" value="PreATP-grasp_dom_sf"/>
</dbReference>
<evidence type="ECO:0000259" key="11">
    <source>
        <dbReference type="PROSITE" id="PS50975"/>
    </source>
</evidence>
<dbReference type="InterPro" id="IPR013815">
    <property type="entry name" value="ATP_grasp_subdomain_1"/>
</dbReference>
<dbReference type="GO" id="GO:0045202">
    <property type="term" value="C:synapse"/>
    <property type="evidence" value="ECO:0007669"/>
    <property type="project" value="UniProtKB-SubCell"/>
</dbReference>
<evidence type="ECO:0000256" key="5">
    <source>
        <dbReference type="ARBA" id="ARBA00056023"/>
    </source>
</evidence>
<keyword evidence="9" id="KW-0547">Nucleotide-binding</keyword>
<evidence type="ECO:0000256" key="1">
    <source>
        <dbReference type="ARBA" id="ARBA00008243"/>
    </source>
</evidence>
<dbReference type="InterPro" id="IPR020897">
    <property type="entry name" value="Synapsin_pre-ATP-grasp_dom"/>
</dbReference>
<dbReference type="SUPFAM" id="SSF56059">
    <property type="entry name" value="Glutathione synthetase ATP-binding domain-like"/>
    <property type="match status" value="1"/>
</dbReference>
<feature type="compositionally biased region" description="Polar residues" evidence="10">
    <location>
        <begin position="71"/>
        <end position="81"/>
    </location>
</feature>
<comment type="caution">
    <text evidence="12">The sequence shown here is derived from an EMBL/GenBank/DDBJ whole genome shotgun (WGS) entry which is preliminary data.</text>
</comment>
<keyword evidence="2" id="KW-0597">Phosphoprotein</keyword>
<accession>A0ABD0YL31</accession>
<sequence>MFCIVFRFSSGDLSSELDDGGPEDVHQQSQQPQQPQQPQQGPQHSDQQPAPPPTSLNLSGGGRGAPPQGGSKTTSAPSSPAKTRESLLQRVQSLTGAAKEQGASLIGAAVSSAARPSYNKDRCFTLLVIDDQNTDWSKYFRVRRLHGDYDIRVEQAEFKELSLIASLEQGTQVNMAVIRNGTRVARSFRPDFVLVRQNLRDAGEDHKNIILGLKYGGIPSINSLEAIYNFQDKPWVYGHLIQIQRKLGRDNFPLIEQTFFPNYKEMYMLQMSVGKLPVVLKIGHAHSGLGKVKVENNSDFQDMASVVAVANTYSTTEPYIDSKYDIHIQKIGNNYKAFMRKSISGNWKTNTGSAMLEQIQMQDRYRVWIDAVAELFGGLDMCALELIVGRDGREVLIEVNDCALSLMGDSQEEDRRIIADLVCQRMQATCRPSSMTKTTSRTSVGSTALEDDEAPRDLQQGPGPQLRRDSQVSQSSTVSSVSGGQRAPPLGRQGSAVSEDTEDTMKNLRKTFAGIFGDM</sequence>
<evidence type="ECO:0000256" key="2">
    <source>
        <dbReference type="ARBA" id="ARBA00022553"/>
    </source>
</evidence>
<evidence type="ECO:0000256" key="6">
    <source>
        <dbReference type="ARBA" id="ARBA00064131"/>
    </source>
</evidence>
<feature type="compositionally biased region" description="Low complexity" evidence="10">
    <location>
        <begin position="27"/>
        <end position="48"/>
    </location>
</feature>
<dbReference type="GO" id="GO:0005524">
    <property type="term" value="F:ATP binding"/>
    <property type="evidence" value="ECO:0007669"/>
    <property type="project" value="UniProtKB-UniRule"/>
</dbReference>
<evidence type="ECO:0000313" key="13">
    <source>
        <dbReference type="Proteomes" id="UP001558652"/>
    </source>
</evidence>
<gene>
    <name evidence="12" type="ORF">AAG570_005036</name>
</gene>
<dbReference type="Gene3D" id="3.30.1490.20">
    <property type="entry name" value="ATP-grasp fold, A domain"/>
    <property type="match status" value="1"/>
</dbReference>
<dbReference type="FunFam" id="3.30.1490.20:FF:000008">
    <property type="entry name" value="Synapsin I"/>
    <property type="match status" value="1"/>
</dbReference>
<dbReference type="PRINTS" id="PR01368">
    <property type="entry name" value="SYNAPSIN"/>
</dbReference>
<feature type="compositionally biased region" description="Polar residues" evidence="10">
    <location>
        <begin position="429"/>
        <end position="446"/>
    </location>
</feature>
<name>A0ABD0YL31_9HEMI</name>
<comment type="subunit">
    <text evidence="6">Can form oligomers with SYN1. Interacts with CAPON.</text>
</comment>
<feature type="compositionally biased region" description="Low complexity" evidence="10">
    <location>
        <begin position="471"/>
        <end position="485"/>
    </location>
</feature>
<proteinExistence type="inferred from homology"/>
<keyword evidence="9" id="KW-0067">ATP-binding</keyword>
<dbReference type="Pfam" id="PF02078">
    <property type="entry name" value="Synapsin"/>
    <property type="match status" value="1"/>
</dbReference>
<comment type="function">
    <text evidence="5">Neuronal phosphoprotein that coats synaptic vesicles, binds to the cytoskeleton, and is believed to function in the regulation of neurotransmitter release. May play a role in noradrenaline secretion by sympathetic neurons.</text>
</comment>
<evidence type="ECO:0000256" key="4">
    <source>
        <dbReference type="ARBA" id="ARBA00034103"/>
    </source>
</evidence>
<evidence type="ECO:0000256" key="9">
    <source>
        <dbReference type="PROSITE-ProRule" id="PRU00409"/>
    </source>
</evidence>
<dbReference type="Gene3D" id="3.30.470.20">
    <property type="entry name" value="ATP-grasp fold, B domain"/>
    <property type="match status" value="1"/>
</dbReference>
<dbReference type="PANTHER" id="PTHR10841">
    <property type="entry name" value="SYNAPSIN"/>
    <property type="match status" value="1"/>
</dbReference>
<organism evidence="12 13">
    <name type="scientific">Ranatra chinensis</name>
    <dbReference type="NCBI Taxonomy" id="642074"/>
    <lineage>
        <taxon>Eukaryota</taxon>
        <taxon>Metazoa</taxon>
        <taxon>Ecdysozoa</taxon>
        <taxon>Arthropoda</taxon>
        <taxon>Hexapoda</taxon>
        <taxon>Insecta</taxon>
        <taxon>Pterygota</taxon>
        <taxon>Neoptera</taxon>
        <taxon>Paraneoptera</taxon>
        <taxon>Hemiptera</taxon>
        <taxon>Heteroptera</taxon>
        <taxon>Panheteroptera</taxon>
        <taxon>Nepomorpha</taxon>
        <taxon>Nepidae</taxon>
        <taxon>Ranatrinae</taxon>
        <taxon>Ranatra</taxon>
    </lineage>
</organism>
<dbReference type="InterPro" id="IPR020898">
    <property type="entry name" value="Synapsin_ATP-bd_dom"/>
</dbReference>